<dbReference type="InterPro" id="IPR050482">
    <property type="entry name" value="Sensor_HK_TwoCompSys"/>
</dbReference>
<accession>A0A087CV69</accession>
<dbReference type="GO" id="GO:0005524">
    <property type="term" value="F:ATP binding"/>
    <property type="evidence" value="ECO:0007669"/>
    <property type="project" value="UniProtKB-KW"/>
</dbReference>
<dbReference type="GO" id="GO:0046983">
    <property type="term" value="F:protein dimerization activity"/>
    <property type="evidence" value="ECO:0007669"/>
    <property type="project" value="InterPro"/>
</dbReference>
<feature type="domain" description="Signal transduction histidine kinase subgroup 3 dimerisation and phosphoacceptor" evidence="10">
    <location>
        <begin position="204"/>
        <end position="269"/>
    </location>
</feature>
<evidence type="ECO:0000256" key="9">
    <source>
        <dbReference type="SAM" id="Phobius"/>
    </source>
</evidence>
<organism evidence="11 12">
    <name type="scientific">Bifidobacterium reuteri DSM 23975</name>
    <dbReference type="NCBI Taxonomy" id="1437610"/>
    <lineage>
        <taxon>Bacteria</taxon>
        <taxon>Bacillati</taxon>
        <taxon>Actinomycetota</taxon>
        <taxon>Actinomycetes</taxon>
        <taxon>Bifidobacteriales</taxon>
        <taxon>Bifidobacteriaceae</taxon>
        <taxon>Bifidobacterium</taxon>
    </lineage>
</organism>
<dbReference type="PANTHER" id="PTHR24421">
    <property type="entry name" value="NITRATE/NITRITE SENSOR PROTEIN NARX-RELATED"/>
    <property type="match status" value="1"/>
</dbReference>
<dbReference type="Proteomes" id="UP000028984">
    <property type="component" value="Unassembled WGS sequence"/>
</dbReference>
<dbReference type="SUPFAM" id="SSF55874">
    <property type="entry name" value="ATPase domain of HSP90 chaperone/DNA topoisomerase II/histidine kinase"/>
    <property type="match status" value="1"/>
</dbReference>
<evidence type="ECO:0000313" key="11">
    <source>
        <dbReference type="EMBL" id="KFI87169.1"/>
    </source>
</evidence>
<dbReference type="InterPro" id="IPR036890">
    <property type="entry name" value="HATPase_C_sf"/>
</dbReference>
<evidence type="ECO:0000256" key="4">
    <source>
        <dbReference type="ARBA" id="ARBA00022679"/>
    </source>
</evidence>
<keyword evidence="9" id="KW-0812">Transmembrane</keyword>
<evidence type="ECO:0000256" key="2">
    <source>
        <dbReference type="ARBA" id="ARBA00012438"/>
    </source>
</evidence>
<sequence length="425" mass="46017">MRILAEKGLMAALGMLLALNFHPHADAMLVVAMLAAICITSITEWLAASRWKWLPMGLFTLACIFLPLWRSFLPLAAYDAGRTVMPTVLFNSGDSGRNRSDGIRQDLAHRLMPFVRWTWVVPLVCVAADASTGSASTIAASAFLALVTCAGFALGSDSRRAEDASRRIRHLRDHARESLRANRRRLAEIEEERAQSVRMATLGERTRIAREIHDNVGHLLTRAIMQTQASRTVAEAMGEKASAQGFTALSETLDEAMTMVRRSVHDLEDDGTDFAAQISAAVRSFDGISPGFTVGLVNGIESAPAPVTRCFATVIREALANVVHHSEACEATVTLRDMPALWQLVVQDPGPAKPGEAPAPFSDPVMATRHDAETYRGMGLADIDSRVRSLGGTSLCGPYGTGWRVFVSIPKGPWQSGTHVESGQS</sequence>
<evidence type="ECO:0000256" key="8">
    <source>
        <dbReference type="ARBA" id="ARBA00023012"/>
    </source>
</evidence>
<evidence type="ECO:0000256" key="5">
    <source>
        <dbReference type="ARBA" id="ARBA00022741"/>
    </source>
</evidence>
<name>A0A087CV69_9BIFI</name>
<dbReference type="InterPro" id="IPR011712">
    <property type="entry name" value="Sig_transdc_His_kin_sub3_dim/P"/>
</dbReference>
<keyword evidence="7" id="KW-0067">ATP-binding</keyword>
<dbReference type="AlphaFoldDB" id="A0A087CV69"/>
<protein>
    <recommendedName>
        <fullName evidence="2">histidine kinase</fullName>
        <ecNumber evidence="2">2.7.13.3</ecNumber>
    </recommendedName>
</protein>
<dbReference type="EMBL" id="JGZK01000003">
    <property type="protein sequence ID" value="KFI87169.1"/>
    <property type="molecule type" value="Genomic_DNA"/>
</dbReference>
<proteinExistence type="predicted"/>
<dbReference type="STRING" id="1437610.BREU_0193"/>
<dbReference type="eggNOG" id="COG4585">
    <property type="taxonomic scope" value="Bacteria"/>
</dbReference>
<dbReference type="Pfam" id="PF07730">
    <property type="entry name" value="HisKA_3"/>
    <property type="match status" value="1"/>
</dbReference>
<dbReference type="Gene3D" id="1.20.5.1930">
    <property type="match status" value="1"/>
</dbReference>
<evidence type="ECO:0000256" key="6">
    <source>
        <dbReference type="ARBA" id="ARBA00022777"/>
    </source>
</evidence>
<dbReference type="PANTHER" id="PTHR24421:SF10">
    <property type="entry name" value="NITRATE_NITRITE SENSOR PROTEIN NARQ"/>
    <property type="match status" value="1"/>
</dbReference>
<keyword evidence="4" id="KW-0808">Transferase</keyword>
<dbReference type="Gene3D" id="3.30.565.10">
    <property type="entry name" value="Histidine kinase-like ATPase, C-terminal domain"/>
    <property type="match status" value="1"/>
</dbReference>
<evidence type="ECO:0000259" key="10">
    <source>
        <dbReference type="Pfam" id="PF07730"/>
    </source>
</evidence>
<dbReference type="OrthoDB" id="227596at2"/>
<keyword evidence="3" id="KW-0597">Phosphoprotein</keyword>
<comment type="catalytic activity">
    <reaction evidence="1">
        <text>ATP + protein L-histidine = ADP + protein N-phospho-L-histidine.</text>
        <dbReference type="EC" id="2.7.13.3"/>
    </reaction>
</comment>
<evidence type="ECO:0000256" key="7">
    <source>
        <dbReference type="ARBA" id="ARBA00022840"/>
    </source>
</evidence>
<evidence type="ECO:0000256" key="3">
    <source>
        <dbReference type="ARBA" id="ARBA00022553"/>
    </source>
</evidence>
<keyword evidence="12" id="KW-1185">Reference proteome</keyword>
<dbReference type="CDD" id="cd16917">
    <property type="entry name" value="HATPase_UhpB-NarQ-NarX-like"/>
    <property type="match status" value="1"/>
</dbReference>
<dbReference type="EC" id="2.7.13.3" evidence="2"/>
<evidence type="ECO:0000256" key="1">
    <source>
        <dbReference type="ARBA" id="ARBA00000085"/>
    </source>
</evidence>
<dbReference type="GO" id="GO:0000155">
    <property type="term" value="F:phosphorelay sensor kinase activity"/>
    <property type="evidence" value="ECO:0007669"/>
    <property type="project" value="InterPro"/>
</dbReference>
<gene>
    <name evidence="11" type="ORF">BREU_0193</name>
</gene>
<comment type="caution">
    <text evidence="11">The sequence shown here is derived from an EMBL/GenBank/DDBJ whole genome shotgun (WGS) entry which is preliminary data.</text>
</comment>
<feature type="transmembrane region" description="Helical" evidence="9">
    <location>
        <begin position="51"/>
        <end position="69"/>
    </location>
</feature>
<dbReference type="GO" id="GO:0016020">
    <property type="term" value="C:membrane"/>
    <property type="evidence" value="ECO:0007669"/>
    <property type="project" value="InterPro"/>
</dbReference>
<keyword evidence="5" id="KW-0547">Nucleotide-binding</keyword>
<evidence type="ECO:0000313" key="12">
    <source>
        <dbReference type="Proteomes" id="UP000028984"/>
    </source>
</evidence>
<keyword evidence="6 11" id="KW-0418">Kinase</keyword>
<keyword evidence="8" id="KW-0902">Two-component regulatory system</keyword>
<keyword evidence="9" id="KW-1133">Transmembrane helix</keyword>
<reference evidence="11 12" key="1">
    <citation type="submission" date="2014-03" db="EMBL/GenBank/DDBJ databases">
        <title>Genomics of Bifidobacteria.</title>
        <authorList>
            <person name="Ventura M."/>
            <person name="Milani C."/>
            <person name="Lugli G.A."/>
        </authorList>
    </citation>
    <scope>NUCLEOTIDE SEQUENCE [LARGE SCALE GENOMIC DNA]</scope>
    <source>
        <strain evidence="11 12">DSM 23975</strain>
    </source>
</reference>
<keyword evidence="9" id="KW-0472">Membrane</keyword>